<accession>A0ACB9R3F1</accession>
<sequence>MVVDRGDIVDDVQRGEVHARVVVKGKRTKRQRPVSPSEGGIVTSCSSSAGDEGDVVMTSDESVMISSTEEEEDMAHCLILLAQGSAGGGKILPDVLATRTRPGFYVYECKTCNRVFPSFQALGGHRASHKKLKLLTPPPVMTEVEPIASPLVIHDFDEEDRQFHKTALLSAPLHVPGKTLTQGATSITGTNKLKAHECSICGSEFGSGQALGGHMRRHRSAPAGRSPDTNSTSNSQISSEDKQSRNVLPLDLNLPAPEDDRDTKFGFGSTKQPRISFLAGPALVDCHY</sequence>
<comment type="caution">
    <text evidence="1">The sequence shown here is derived from an EMBL/GenBank/DDBJ whole genome shotgun (WGS) entry which is preliminary data.</text>
</comment>
<evidence type="ECO:0000313" key="1">
    <source>
        <dbReference type="EMBL" id="KAI4373557.1"/>
    </source>
</evidence>
<protein>
    <submittedName>
        <fullName evidence="1">Uncharacterized protein</fullName>
    </submittedName>
</protein>
<organism evidence="1 2">
    <name type="scientific">Melastoma candidum</name>
    <dbReference type="NCBI Taxonomy" id="119954"/>
    <lineage>
        <taxon>Eukaryota</taxon>
        <taxon>Viridiplantae</taxon>
        <taxon>Streptophyta</taxon>
        <taxon>Embryophyta</taxon>
        <taxon>Tracheophyta</taxon>
        <taxon>Spermatophyta</taxon>
        <taxon>Magnoliopsida</taxon>
        <taxon>eudicotyledons</taxon>
        <taxon>Gunneridae</taxon>
        <taxon>Pentapetalae</taxon>
        <taxon>rosids</taxon>
        <taxon>malvids</taxon>
        <taxon>Myrtales</taxon>
        <taxon>Melastomataceae</taxon>
        <taxon>Melastomatoideae</taxon>
        <taxon>Melastomateae</taxon>
        <taxon>Melastoma</taxon>
    </lineage>
</organism>
<name>A0ACB9R3F1_9MYRT</name>
<proteinExistence type="predicted"/>
<gene>
    <name evidence="1" type="ORF">MLD38_011673</name>
</gene>
<dbReference type="Proteomes" id="UP001057402">
    <property type="component" value="Chromosome 4"/>
</dbReference>
<keyword evidence="2" id="KW-1185">Reference proteome</keyword>
<dbReference type="EMBL" id="CM042883">
    <property type="protein sequence ID" value="KAI4373557.1"/>
    <property type="molecule type" value="Genomic_DNA"/>
</dbReference>
<reference evidence="2" key="1">
    <citation type="journal article" date="2023" name="Front. Plant Sci.">
        <title>Chromosomal-level genome assembly of Melastoma candidum provides insights into trichome evolution.</title>
        <authorList>
            <person name="Zhong Y."/>
            <person name="Wu W."/>
            <person name="Sun C."/>
            <person name="Zou P."/>
            <person name="Liu Y."/>
            <person name="Dai S."/>
            <person name="Zhou R."/>
        </authorList>
    </citation>
    <scope>NUCLEOTIDE SEQUENCE [LARGE SCALE GENOMIC DNA]</scope>
</reference>
<evidence type="ECO:0000313" key="2">
    <source>
        <dbReference type="Proteomes" id="UP001057402"/>
    </source>
</evidence>